<dbReference type="CDD" id="cd00038">
    <property type="entry name" value="CAP_ED"/>
    <property type="match status" value="1"/>
</dbReference>
<dbReference type="EMBL" id="CAFB01000047">
    <property type="protein sequence ID" value="CCD29780.1"/>
    <property type="molecule type" value="Genomic_DNA"/>
</dbReference>
<dbReference type="eggNOG" id="COG0664">
    <property type="taxonomic scope" value="Bacteria"/>
</dbReference>
<dbReference type="Pfam" id="PF13545">
    <property type="entry name" value="HTH_Crp_2"/>
    <property type="match status" value="1"/>
</dbReference>
<dbReference type="Proteomes" id="UP000054051">
    <property type="component" value="Unassembled WGS sequence"/>
</dbReference>
<accession>G2JAH8</accession>
<dbReference type="InterPro" id="IPR036390">
    <property type="entry name" value="WH_DNA-bd_sf"/>
</dbReference>
<keyword evidence="2" id="KW-0238">DNA-binding</keyword>
<proteinExistence type="predicted"/>
<dbReference type="InterPro" id="IPR018490">
    <property type="entry name" value="cNMP-bd_dom_sf"/>
</dbReference>
<sequence>MIEEELYLEKGSVVCNSSQPARDLYAVRSGALKECTIDRAGKERVIEFYFPGETVGLYALSQHTYRYCAISIEKSTVCRIPFDSLLERIKHMPRLQQNLLNMMSRQLFNRTLLNHFQSAEQQLAAFLITVSQRCAQLGQSSVPHWLGISRHDIAGYLQLTTETVCRVLTRFRQRGLITTDKKQIVIHKTAELAELAS</sequence>
<dbReference type="SUPFAM" id="SSF46785">
    <property type="entry name" value="Winged helix' DNA-binding domain"/>
    <property type="match status" value="1"/>
</dbReference>
<dbReference type="InterPro" id="IPR014710">
    <property type="entry name" value="RmlC-like_jellyroll"/>
</dbReference>
<organism evidence="6 7">
    <name type="scientific">Candidatus Glomeribacter gigasporarum BEG34</name>
    <dbReference type="NCBI Taxonomy" id="1070319"/>
    <lineage>
        <taxon>Bacteria</taxon>
        <taxon>Pseudomonadati</taxon>
        <taxon>Pseudomonadota</taxon>
        <taxon>Betaproteobacteria</taxon>
        <taxon>Burkholderiales</taxon>
        <taxon>Burkholderiaceae</taxon>
        <taxon>Candidatus Glomeribacter</taxon>
    </lineage>
</organism>
<dbReference type="AlphaFoldDB" id="G2JAH8"/>
<dbReference type="Gene3D" id="2.60.120.10">
    <property type="entry name" value="Jelly Rolls"/>
    <property type="match status" value="1"/>
</dbReference>
<dbReference type="InterPro" id="IPR000595">
    <property type="entry name" value="cNMP-bd_dom"/>
</dbReference>
<dbReference type="STRING" id="1070319.CAGGBEG34_20031"/>
<dbReference type="InterPro" id="IPR050397">
    <property type="entry name" value="Env_Response_Regulators"/>
</dbReference>
<dbReference type="PROSITE" id="PS51063">
    <property type="entry name" value="HTH_CRP_2"/>
    <property type="match status" value="1"/>
</dbReference>
<dbReference type="InterPro" id="IPR036388">
    <property type="entry name" value="WH-like_DNA-bd_sf"/>
</dbReference>
<evidence type="ECO:0000259" key="5">
    <source>
        <dbReference type="PROSITE" id="PS51063"/>
    </source>
</evidence>
<gene>
    <name evidence="6" type="primary">fnrP</name>
    <name evidence="6" type="ORF">CAGGBEG34_20031</name>
</gene>
<reference evidence="6 7" key="1">
    <citation type="submission" date="2011-08" db="EMBL/GenBank/DDBJ databases">
        <title>The genome of the obligate endobacterium of an arbuscular mycorrhizal fungus reveals an interphylum network of nutritional interactions.</title>
        <authorList>
            <person name="Ghignone S."/>
            <person name="Salvioli A."/>
            <person name="Anca I."/>
            <person name="Lumini E."/>
            <person name="Ortu G."/>
            <person name="Petiti L."/>
            <person name="Cruveiller S."/>
            <person name="Bianciotto V."/>
            <person name="Piffanelli P."/>
            <person name="Lanfranco L."/>
            <person name="Bonfante P."/>
        </authorList>
    </citation>
    <scope>NUCLEOTIDE SEQUENCE [LARGE SCALE GENOMIC DNA]</scope>
    <source>
        <strain evidence="6 7">BEG34</strain>
    </source>
</reference>
<name>G2JAH8_9BURK</name>
<evidence type="ECO:0000256" key="1">
    <source>
        <dbReference type="ARBA" id="ARBA00023015"/>
    </source>
</evidence>
<keyword evidence="7" id="KW-1185">Reference proteome</keyword>
<dbReference type="SMART" id="SM00419">
    <property type="entry name" value="HTH_CRP"/>
    <property type="match status" value="1"/>
</dbReference>
<evidence type="ECO:0000313" key="6">
    <source>
        <dbReference type="EMBL" id="CCD29780.1"/>
    </source>
</evidence>
<evidence type="ECO:0000256" key="2">
    <source>
        <dbReference type="ARBA" id="ARBA00023125"/>
    </source>
</evidence>
<dbReference type="PROSITE" id="PS50042">
    <property type="entry name" value="CNMP_BINDING_3"/>
    <property type="match status" value="1"/>
</dbReference>
<evidence type="ECO:0000256" key="3">
    <source>
        <dbReference type="ARBA" id="ARBA00023163"/>
    </source>
</evidence>
<dbReference type="PANTHER" id="PTHR24567:SF75">
    <property type="entry name" value="FUMARATE AND NITRATE REDUCTION REGULATORY PROTEIN"/>
    <property type="match status" value="1"/>
</dbReference>
<dbReference type="GO" id="GO:0003700">
    <property type="term" value="F:DNA-binding transcription factor activity"/>
    <property type="evidence" value="ECO:0007669"/>
    <property type="project" value="TreeGrafter"/>
</dbReference>
<feature type="domain" description="Cyclic nucleotide-binding" evidence="4">
    <location>
        <begin position="1"/>
        <end position="70"/>
    </location>
</feature>
<dbReference type="SUPFAM" id="SSF51206">
    <property type="entry name" value="cAMP-binding domain-like"/>
    <property type="match status" value="1"/>
</dbReference>
<evidence type="ECO:0000313" key="7">
    <source>
        <dbReference type="Proteomes" id="UP000054051"/>
    </source>
</evidence>
<dbReference type="InterPro" id="IPR012318">
    <property type="entry name" value="HTH_CRP"/>
</dbReference>
<evidence type="ECO:0000259" key="4">
    <source>
        <dbReference type="PROSITE" id="PS50042"/>
    </source>
</evidence>
<dbReference type="PANTHER" id="PTHR24567">
    <property type="entry name" value="CRP FAMILY TRANSCRIPTIONAL REGULATORY PROTEIN"/>
    <property type="match status" value="1"/>
</dbReference>
<comment type="caution">
    <text evidence="6">The sequence shown here is derived from an EMBL/GenBank/DDBJ whole genome shotgun (WGS) entry which is preliminary data.</text>
</comment>
<feature type="domain" description="HTH crp-type" evidence="5">
    <location>
        <begin position="117"/>
        <end position="190"/>
    </location>
</feature>
<dbReference type="Pfam" id="PF00027">
    <property type="entry name" value="cNMP_binding"/>
    <property type="match status" value="1"/>
</dbReference>
<dbReference type="PRINTS" id="PR00034">
    <property type="entry name" value="HTHCRP"/>
</dbReference>
<keyword evidence="3" id="KW-0804">Transcription</keyword>
<keyword evidence="1" id="KW-0805">Transcription regulation</keyword>
<dbReference type="GO" id="GO:0005829">
    <property type="term" value="C:cytosol"/>
    <property type="evidence" value="ECO:0007669"/>
    <property type="project" value="TreeGrafter"/>
</dbReference>
<dbReference type="GO" id="GO:0003677">
    <property type="term" value="F:DNA binding"/>
    <property type="evidence" value="ECO:0007669"/>
    <property type="project" value="UniProtKB-KW"/>
</dbReference>
<protein>
    <submittedName>
        <fullName evidence="6">Ferric nitrate regulator FnrP</fullName>
    </submittedName>
</protein>
<dbReference type="Gene3D" id="1.10.10.10">
    <property type="entry name" value="Winged helix-like DNA-binding domain superfamily/Winged helix DNA-binding domain"/>
    <property type="match status" value="1"/>
</dbReference>
<dbReference type="SMART" id="SM00100">
    <property type="entry name" value="cNMP"/>
    <property type="match status" value="1"/>
</dbReference>